<dbReference type="Proteomes" id="UP000219329">
    <property type="component" value="Unassembled WGS sequence"/>
</dbReference>
<proteinExistence type="predicted"/>
<organism evidence="3 4">
    <name type="scientific">OM182 bacterium MED-G28</name>
    <dbReference type="NCBI Taxonomy" id="1986256"/>
    <lineage>
        <taxon>Bacteria</taxon>
        <taxon>Pseudomonadati</taxon>
        <taxon>Pseudomonadota</taxon>
        <taxon>Gammaproteobacteria</taxon>
        <taxon>OMG group</taxon>
        <taxon>OM182 clade</taxon>
    </lineage>
</organism>
<dbReference type="InterPro" id="IPR012938">
    <property type="entry name" value="Glc/Sorbosone_DH"/>
</dbReference>
<evidence type="ECO:0000313" key="4">
    <source>
        <dbReference type="Proteomes" id="UP000219329"/>
    </source>
</evidence>
<reference evidence="3 4" key="1">
    <citation type="submission" date="2017-08" db="EMBL/GenBank/DDBJ databases">
        <title>Fine stratification of microbial communities through a metagenomic profile of the photic zone.</title>
        <authorList>
            <person name="Haro-Moreno J.M."/>
            <person name="Lopez-Perez M."/>
            <person name="De La Torre J."/>
            <person name="Picazo A."/>
            <person name="Camacho A."/>
            <person name="Rodriguez-Valera F."/>
        </authorList>
    </citation>
    <scope>NUCLEOTIDE SEQUENCE [LARGE SCALE GENOMIC DNA]</scope>
    <source>
        <strain evidence="3">MED-G28</strain>
    </source>
</reference>
<dbReference type="Pfam" id="PF07995">
    <property type="entry name" value="GSDH"/>
    <property type="match status" value="1"/>
</dbReference>
<evidence type="ECO:0000256" key="1">
    <source>
        <dbReference type="SAM" id="SignalP"/>
    </source>
</evidence>
<dbReference type="AlphaFoldDB" id="A0A2A5WA01"/>
<accession>A0A2A5WA01</accession>
<keyword evidence="1" id="KW-0732">Signal</keyword>
<sequence length="402" mass="44599">MEVSSRRVVGLALLGLVISSSSLAQSGSDILSLYERGLPFVINTFEIDEIRVVPIKGLENPFSMAFRDNGDILVTERYTGKLKVVRDGELLAEDLSGVPETVTGEFRSGLMAVALHPNDDRQVYLTYHKPIMVDGEEERAVTLTRARIQENTLSDVTEIFQAAGVDRSIAAAQLLFTPDNKLLMSIGGSYMYAGTDDLAQDPSVHYGKLLRLNDDGTPAADNPFVESGEYLPEVYTVGHRNIIGLDFHPDSGELWATENGPQGGDEANIIQAGTNYGWPIVSYSRQYRGDWVSNEHWSDEFQQPQVIWWPSIAPSGITFYSGEAFPEWNNNLFVGSMMEGRIPGTGHIERVVFNSRGEEIRREGILRELKARITDVQQGPDGNLYVLVDEEDGALLRLEPLM</sequence>
<gene>
    <name evidence="3" type="ORF">CNF02_08920</name>
</gene>
<dbReference type="InterPro" id="IPR011042">
    <property type="entry name" value="6-blade_b-propeller_TolB-like"/>
</dbReference>
<comment type="caution">
    <text evidence="3">The sequence shown here is derived from an EMBL/GenBank/DDBJ whole genome shotgun (WGS) entry which is preliminary data.</text>
</comment>
<evidence type="ECO:0000313" key="3">
    <source>
        <dbReference type="EMBL" id="PDH33300.1"/>
    </source>
</evidence>
<dbReference type="SUPFAM" id="SSF50952">
    <property type="entry name" value="Soluble quinoprotein glucose dehydrogenase"/>
    <property type="match status" value="1"/>
</dbReference>
<name>A0A2A5WA01_9GAMM</name>
<dbReference type="Gene3D" id="2.120.10.30">
    <property type="entry name" value="TolB, C-terminal domain"/>
    <property type="match status" value="1"/>
</dbReference>
<dbReference type="PANTHER" id="PTHR19328">
    <property type="entry name" value="HEDGEHOG-INTERACTING PROTEIN"/>
    <property type="match status" value="1"/>
</dbReference>
<protein>
    <recommendedName>
        <fullName evidence="2">Glucose/Sorbosone dehydrogenase domain-containing protein</fullName>
    </recommendedName>
</protein>
<feature type="domain" description="Glucose/Sorbosone dehydrogenase" evidence="2">
    <location>
        <begin position="58"/>
        <end position="397"/>
    </location>
</feature>
<feature type="signal peptide" evidence="1">
    <location>
        <begin position="1"/>
        <end position="24"/>
    </location>
</feature>
<feature type="chain" id="PRO_5012608000" description="Glucose/Sorbosone dehydrogenase domain-containing protein" evidence="1">
    <location>
        <begin position="25"/>
        <end position="402"/>
    </location>
</feature>
<evidence type="ECO:0000259" key="2">
    <source>
        <dbReference type="Pfam" id="PF07995"/>
    </source>
</evidence>
<dbReference type="EMBL" id="NTJZ01000009">
    <property type="protein sequence ID" value="PDH33300.1"/>
    <property type="molecule type" value="Genomic_DNA"/>
</dbReference>
<dbReference type="InterPro" id="IPR011041">
    <property type="entry name" value="Quinoprot_gluc/sorb_DH_b-prop"/>
</dbReference>
<dbReference type="PANTHER" id="PTHR19328:SF75">
    <property type="entry name" value="ALDOSE SUGAR DEHYDROGENASE YLII"/>
    <property type="match status" value="1"/>
</dbReference>